<evidence type="ECO:0000313" key="1">
    <source>
        <dbReference type="EMBL" id="AEA66202.1"/>
    </source>
</evidence>
<dbReference type="Proteomes" id="UP000006692">
    <property type="component" value="Chromosome"/>
</dbReference>
<dbReference type="KEGG" id="pba:PSEBR_a79"/>
<dbReference type="STRING" id="994484.PSEBR_a79"/>
<reference key="2">
    <citation type="submission" date="2011-03" db="EMBL/GenBank/DDBJ databases">
        <title>Complete Genome Sequence of a beneficial plant roots-associated bacterium Pseudomonas brassicacearum.</title>
        <authorList>
            <person name="Ortet P."/>
            <person name="Barakat M."/>
            <person name="Lalaouna D."/>
            <person name="Fochesato S."/>
            <person name="Barbe V."/>
            <person name="Santaella C."/>
            <person name="Heulin T."/>
            <person name="Achouak W."/>
        </authorList>
    </citation>
    <scope>NUCLEOTIDE SEQUENCE</scope>
    <source>
        <strain>NFM421</strain>
    </source>
</reference>
<dbReference type="HOGENOM" id="CLU_2257546_0_0_6"/>
<dbReference type="EMBL" id="CP002585">
    <property type="protein sequence ID" value="AEA66202.1"/>
    <property type="molecule type" value="Genomic_DNA"/>
</dbReference>
<gene>
    <name evidence="1" type="ORF">PSEBR_a79</name>
</gene>
<organism evidence="1 2">
    <name type="scientific">Pseudomonas brassicacearum (strain NFM421)</name>
    <dbReference type="NCBI Taxonomy" id="994484"/>
    <lineage>
        <taxon>Bacteria</taxon>
        <taxon>Pseudomonadati</taxon>
        <taxon>Pseudomonadota</taxon>
        <taxon>Gammaproteobacteria</taxon>
        <taxon>Pseudomonadales</taxon>
        <taxon>Pseudomonadaceae</taxon>
        <taxon>Pseudomonas</taxon>
    </lineage>
</organism>
<dbReference type="AlphaFoldDB" id="F2KB13"/>
<accession>F2KB13</accession>
<proteinExistence type="predicted"/>
<sequence>MSRYEGKPFLKLLDFYVLKSIGRIEPEQLNALAQLEPKLRETYASQGTWFEIVAEQMDLPDELPSQIDAAWDSYSKHMQQKGLAADPIEFTYRFVDANLIAN</sequence>
<reference evidence="1 2" key="1">
    <citation type="journal article" date="2011" name="J. Bacteriol.">
        <title>Complete genome sequence of a beneficial plant root-associated bacterium, Pseudomonas brassicacearum.</title>
        <authorList>
            <person name="Ortet P."/>
            <person name="Barakat M."/>
            <person name="Lalaouna D."/>
            <person name="Fochesato S."/>
            <person name="Barbe V."/>
            <person name="Vacherie B."/>
            <person name="Santaella C."/>
            <person name="Heulin T."/>
            <person name="Achouak W."/>
        </authorList>
    </citation>
    <scope>NUCLEOTIDE SEQUENCE [LARGE SCALE GENOMIC DNA]</scope>
    <source>
        <strain evidence="1 2">NFM421</strain>
    </source>
</reference>
<name>F2KB13_PSEBN</name>
<protein>
    <submittedName>
        <fullName evidence="1">Uncharacterized protein</fullName>
    </submittedName>
</protein>
<evidence type="ECO:0000313" key="2">
    <source>
        <dbReference type="Proteomes" id="UP000006692"/>
    </source>
</evidence>